<name>A0A8T4GAC9_9EURY</name>
<feature type="transmembrane region" description="Helical" evidence="1">
    <location>
        <begin position="93"/>
        <end position="113"/>
    </location>
</feature>
<reference evidence="2" key="1">
    <citation type="submission" date="2021-03" db="EMBL/GenBank/DDBJ databases">
        <title>Genomic Encyclopedia of Type Strains, Phase IV (KMG-IV): sequencing the most valuable type-strain genomes for metagenomic binning, comparative biology and taxonomic classification.</title>
        <authorList>
            <person name="Goeker M."/>
        </authorList>
    </citation>
    <scope>NUCLEOTIDE SEQUENCE</scope>
    <source>
        <strain evidence="2">DSM 23564</strain>
    </source>
</reference>
<keyword evidence="3" id="KW-1185">Reference proteome</keyword>
<evidence type="ECO:0000256" key="1">
    <source>
        <dbReference type="SAM" id="Phobius"/>
    </source>
</evidence>
<dbReference type="RefSeq" id="WP_245202519.1">
    <property type="nucleotide sequence ID" value="NZ_JAGGKQ010000001.1"/>
</dbReference>
<evidence type="ECO:0000313" key="3">
    <source>
        <dbReference type="Proteomes" id="UP000823588"/>
    </source>
</evidence>
<keyword evidence="1" id="KW-0472">Membrane</keyword>
<feature type="transmembrane region" description="Helical" evidence="1">
    <location>
        <begin position="67"/>
        <end position="86"/>
    </location>
</feature>
<protein>
    <submittedName>
        <fullName evidence="2">Uncharacterized protein</fullName>
    </submittedName>
</protein>
<proteinExistence type="predicted"/>
<sequence>MPVTESPLLFALLCLNSLVGLVLVLGAYDLKGLVLGWTGWIAGAFGGGVLGWVVLPELAAGSLTTGGRVGFAAVLVLIGAVFGRALLPFVARFAVAIAAFVVSTLATLVFTVGESVLELVYDPAGPDESVIEAVQVEPIVESGLFSQPEFQQFFLVSVVVGVVAGVLAMRYADLVISAALTGLGAGVLATTYPVWRALVAGDGIALAQQAELSTVLFLVLLLGGAAFQYARHGRNGGPLA</sequence>
<gene>
    <name evidence="2" type="ORF">J2751_000026</name>
</gene>
<feature type="transmembrane region" description="Helical" evidence="1">
    <location>
        <begin position="6"/>
        <end position="27"/>
    </location>
</feature>
<keyword evidence="1" id="KW-1133">Transmembrane helix</keyword>
<dbReference type="EMBL" id="JAGGKQ010000001">
    <property type="protein sequence ID" value="MBP1921043.1"/>
    <property type="molecule type" value="Genomic_DNA"/>
</dbReference>
<accession>A0A8T4GAC9</accession>
<dbReference type="AlphaFoldDB" id="A0A8T4GAC9"/>
<comment type="caution">
    <text evidence="2">The sequence shown here is derived from an EMBL/GenBank/DDBJ whole genome shotgun (WGS) entry which is preliminary data.</text>
</comment>
<dbReference type="Proteomes" id="UP000823588">
    <property type="component" value="Unassembled WGS sequence"/>
</dbReference>
<keyword evidence="1" id="KW-0812">Transmembrane</keyword>
<feature type="transmembrane region" description="Helical" evidence="1">
    <location>
        <begin position="150"/>
        <end position="167"/>
    </location>
</feature>
<feature type="transmembrane region" description="Helical" evidence="1">
    <location>
        <begin position="34"/>
        <end position="55"/>
    </location>
</feature>
<organism evidence="2 3">
    <name type="scientific">Halorubrum alkaliphilum</name>
    <dbReference type="NCBI Taxonomy" id="261290"/>
    <lineage>
        <taxon>Archaea</taxon>
        <taxon>Methanobacteriati</taxon>
        <taxon>Methanobacteriota</taxon>
        <taxon>Stenosarchaea group</taxon>
        <taxon>Halobacteria</taxon>
        <taxon>Halobacteriales</taxon>
        <taxon>Haloferacaceae</taxon>
        <taxon>Halorubrum</taxon>
    </lineage>
</organism>
<evidence type="ECO:0000313" key="2">
    <source>
        <dbReference type="EMBL" id="MBP1921043.1"/>
    </source>
</evidence>
<feature type="transmembrane region" description="Helical" evidence="1">
    <location>
        <begin position="174"/>
        <end position="192"/>
    </location>
</feature>
<feature type="transmembrane region" description="Helical" evidence="1">
    <location>
        <begin position="212"/>
        <end position="230"/>
    </location>
</feature>